<evidence type="ECO:0000313" key="3">
    <source>
        <dbReference type="EMBL" id="KAF4953147.1"/>
    </source>
</evidence>
<dbReference type="PANTHER" id="PTHR28153:SF1">
    <property type="entry name" value="DUF4484 DOMAIN-CONTAINING PROTEIN"/>
    <property type="match status" value="1"/>
</dbReference>
<dbReference type="OrthoDB" id="2152680at2759"/>
<dbReference type="PANTHER" id="PTHR28153">
    <property type="entry name" value="PROTEIN, PUTATIVE-RELATED"/>
    <property type="match status" value="1"/>
</dbReference>
<dbReference type="Pfam" id="PF14831">
    <property type="entry name" value="DUF4484"/>
    <property type="match status" value="1"/>
</dbReference>
<dbReference type="Proteomes" id="UP000604273">
    <property type="component" value="Unassembled WGS sequence"/>
</dbReference>
<name>A0A8H4WWN4_9HYPO</name>
<reference evidence="3" key="1">
    <citation type="journal article" date="2020" name="BMC Genomics">
        <title>Correction to: Identification and distribution of gene clusters required for synthesis of sphingolipid metabolism inhibitors in diverse species of the filamentous fungus Fusarium.</title>
        <authorList>
            <person name="Kim H.S."/>
            <person name="Lohmar J.M."/>
            <person name="Busman M."/>
            <person name="Brown D.W."/>
            <person name="Naumann T.A."/>
            <person name="Divon H.H."/>
            <person name="Lysoe E."/>
            <person name="Uhlig S."/>
            <person name="Proctor R.H."/>
        </authorList>
    </citation>
    <scope>NUCLEOTIDE SEQUENCE</scope>
    <source>
        <strain evidence="3">NRRL 45417</strain>
    </source>
</reference>
<gene>
    <name evidence="3" type="ORF">FGADI_6218</name>
</gene>
<dbReference type="Pfam" id="PF09804">
    <property type="entry name" value="DENND11"/>
    <property type="match status" value="1"/>
</dbReference>
<dbReference type="InterPro" id="IPR028115">
    <property type="entry name" value="DUF4484"/>
</dbReference>
<evidence type="ECO:0000256" key="1">
    <source>
        <dbReference type="SAM" id="MobiDB-lite"/>
    </source>
</evidence>
<sequence>MASSRRGQPSLSVRMPSNQPLDRPPIDALFLIHFDVKAGYTILWKQNAPGIDLEGLVEYKSLPSGLHTVSEDLIYFVHDSAHAGLSAFVNMPCDEEEARNARMFAVGVLVPLSYGRLGRAWRHAEGLKEMAAYAIYCTPCAMDLADVLNRKLAEDRKNTSILDEYWAANREKSGNGNRRLSGETPVSSPSLNSSPFPRKPHSRNRSASDGASLIPPGNKLSPYHPAWSLTSLLDKFGPLIFPIHRAALLRKRILISCHAPVHEVCDFVLVYNLSVLSNIPLSVTDILPGSASTQRLRPLFSIGVHDIPFLMDDFEASKRPRNDEDVIDDESGSGWIACTTDSILAMKDTLWDMLVTLPPDYSSNATERVWPVVECPRGQPIKATQRDLRRFTTLKNGLARLAAASQVPSAVPESPEEERSARRFSTQSSHIVRDPRDDAVEKVVEPLTWAAFAYNGYMWWASAGEQLRQEQQEEAAHDASLLADFGPSMTMPRPGSRSGQLSDSLGSLNASNRAPDGSGEARFELAIIAYFHRLTTQILSVLADLADSQDEPYTDHEDDDEGLSQASGEGAPLRPSDSDLEPDDADAIRVDSHAVENMGLDVWSDTDALFIRELSILYFGRPARIEGKGVEVCGVRVC</sequence>
<feature type="compositionally biased region" description="Polar residues" evidence="1">
    <location>
        <begin position="497"/>
        <end position="512"/>
    </location>
</feature>
<feature type="region of interest" description="Disordered" evidence="1">
    <location>
        <begin position="173"/>
        <end position="217"/>
    </location>
</feature>
<evidence type="ECO:0000259" key="2">
    <source>
        <dbReference type="Pfam" id="PF14831"/>
    </source>
</evidence>
<reference evidence="3" key="2">
    <citation type="submission" date="2020-05" db="EMBL/GenBank/DDBJ databases">
        <authorList>
            <person name="Kim H.-S."/>
            <person name="Proctor R.H."/>
            <person name="Brown D.W."/>
        </authorList>
    </citation>
    <scope>NUCLEOTIDE SEQUENCE</scope>
    <source>
        <strain evidence="3">NRRL 45417</strain>
    </source>
</reference>
<dbReference type="GO" id="GO:0005811">
    <property type="term" value="C:lipid droplet"/>
    <property type="evidence" value="ECO:0007669"/>
    <property type="project" value="TreeGrafter"/>
</dbReference>
<comment type="caution">
    <text evidence="3">The sequence shown here is derived from an EMBL/GenBank/DDBJ whole genome shotgun (WGS) entry which is preliminary data.</text>
</comment>
<feature type="compositionally biased region" description="Polar residues" evidence="1">
    <location>
        <begin position="174"/>
        <end position="195"/>
    </location>
</feature>
<accession>A0A8H4WWN4</accession>
<dbReference type="InterPro" id="IPR018626">
    <property type="entry name" value="LCHN/Anr2"/>
</dbReference>
<feature type="domain" description="DUF4484" evidence="2">
    <location>
        <begin position="444"/>
        <end position="638"/>
    </location>
</feature>
<dbReference type="EMBL" id="JABFAI010000141">
    <property type="protein sequence ID" value="KAF4953147.1"/>
    <property type="molecule type" value="Genomic_DNA"/>
</dbReference>
<dbReference type="InterPro" id="IPR053056">
    <property type="entry name" value="Lipid_Metab_Assoc_Protein"/>
</dbReference>
<dbReference type="AlphaFoldDB" id="A0A8H4WWN4"/>
<keyword evidence="4" id="KW-1185">Reference proteome</keyword>
<evidence type="ECO:0000313" key="4">
    <source>
        <dbReference type="Proteomes" id="UP000604273"/>
    </source>
</evidence>
<proteinExistence type="predicted"/>
<protein>
    <recommendedName>
        <fullName evidence="2">DUF4484 domain-containing protein</fullName>
    </recommendedName>
</protein>
<feature type="region of interest" description="Disordered" evidence="1">
    <location>
        <begin position="405"/>
        <end position="432"/>
    </location>
</feature>
<feature type="compositionally biased region" description="Acidic residues" evidence="1">
    <location>
        <begin position="549"/>
        <end position="562"/>
    </location>
</feature>
<organism evidence="3 4">
    <name type="scientific">Fusarium gaditjirri</name>
    <dbReference type="NCBI Taxonomy" id="282569"/>
    <lineage>
        <taxon>Eukaryota</taxon>
        <taxon>Fungi</taxon>
        <taxon>Dikarya</taxon>
        <taxon>Ascomycota</taxon>
        <taxon>Pezizomycotina</taxon>
        <taxon>Sordariomycetes</taxon>
        <taxon>Hypocreomycetidae</taxon>
        <taxon>Hypocreales</taxon>
        <taxon>Nectriaceae</taxon>
        <taxon>Fusarium</taxon>
        <taxon>Fusarium nisikadoi species complex</taxon>
    </lineage>
</organism>
<feature type="region of interest" description="Disordered" evidence="1">
    <location>
        <begin position="484"/>
        <end position="517"/>
    </location>
</feature>
<feature type="region of interest" description="Disordered" evidence="1">
    <location>
        <begin position="549"/>
        <end position="584"/>
    </location>
</feature>